<evidence type="ECO:0000256" key="1">
    <source>
        <dbReference type="ARBA" id="ARBA00022741"/>
    </source>
</evidence>
<feature type="region of interest" description="Disordered" evidence="10">
    <location>
        <begin position="1"/>
        <end position="42"/>
    </location>
</feature>
<dbReference type="Gene3D" id="3.40.50.300">
    <property type="entry name" value="P-loop containing nucleotide triphosphate hydrolases"/>
    <property type="match status" value="2"/>
</dbReference>
<dbReference type="AlphaFoldDB" id="A0A9W6RU37"/>
<dbReference type="InterPro" id="IPR014016">
    <property type="entry name" value="UvrD-like_ATP-bd"/>
</dbReference>
<comment type="caution">
    <text evidence="12">The sequence shown here is derived from an EMBL/GenBank/DDBJ whole genome shotgun (WGS) entry which is preliminary data.</text>
</comment>
<keyword evidence="1 9" id="KW-0547">Nucleotide-binding</keyword>
<comment type="catalytic activity">
    <reaction evidence="6">
        <text>Couples ATP hydrolysis with the unwinding of duplex DNA by translocating in the 3'-5' direction.</text>
        <dbReference type="EC" id="5.6.2.4"/>
    </reaction>
</comment>
<evidence type="ECO:0000256" key="8">
    <source>
        <dbReference type="ARBA" id="ARBA00048988"/>
    </source>
</evidence>
<keyword evidence="5" id="KW-0413">Isomerase</keyword>
<keyword evidence="3 9" id="KW-0347">Helicase</keyword>
<evidence type="ECO:0000313" key="13">
    <source>
        <dbReference type="Proteomes" id="UP001165135"/>
    </source>
</evidence>
<feature type="compositionally biased region" description="Pro residues" evidence="10">
    <location>
        <begin position="13"/>
        <end position="30"/>
    </location>
</feature>
<evidence type="ECO:0000256" key="7">
    <source>
        <dbReference type="ARBA" id="ARBA00034808"/>
    </source>
</evidence>
<dbReference type="GO" id="GO:0043138">
    <property type="term" value="F:3'-5' DNA helicase activity"/>
    <property type="evidence" value="ECO:0007669"/>
    <property type="project" value="UniProtKB-EC"/>
</dbReference>
<evidence type="ECO:0000256" key="3">
    <source>
        <dbReference type="ARBA" id="ARBA00022806"/>
    </source>
</evidence>
<accession>A0A9W6RU37</accession>
<dbReference type="GO" id="GO:0016787">
    <property type="term" value="F:hydrolase activity"/>
    <property type="evidence" value="ECO:0007669"/>
    <property type="project" value="UniProtKB-UniRule"/>
</dbReference>
<feature type="domain" description="UvrD-like helicase ATP-binding" evidence="11">
    <location>
        <begin position="132"/>
        <end position="416"/>
    </location>
</feature>
<gene>
    <name evidence="12" type="ORF">Airi01_101260</name>
</gene>
<dbReference type="GO" id="GO:0003677">
    <property type="term" value="F:DNA binding"/>
    <property type="evidence" value="ECO:0007669"/>
    <property type="project" value="InterPro"/>
</dbReference>
<dbReference type="InterPro" id="IPR027417">
    <property type="entry name" value="P-loop_NTPase"/>
</dbReference>
<evidence type="ECO:0000256" key="9">
    <source>
        <dbReference type="PROSITE-ProRule" id="PRU00560"/>
    </source>
</evidence>
<dbReference type="Pfam" id="PF00580">
    <property type="entry name" value="UvrD-helicase"/>
    <property type="match status" value="1"/>
</dbReference>
<dbReference type="GO" id="GO:0000725">
    <property type="term" value="P:recombinational repair"/>
    <property type="evidence" value="ECO:0007669"/>
    <property type="project" value="TreeGrafter"/>
</dbReference>
<dbReference type="EC" id="5.6.2.4" evidence="7"/>
<dbReference type="InterPro" id="IPR000212">
    <property type="entry name" value="DNA_helicase_UvrD/REP"/>
</dbReference>
<proteinExistence type="predicted"/>
<dbReference type="GO" id="GO:0005524">
    <property type="term" value="F:ATP binding"/>
    <property type="evidence" value="ECO:0007669"/>
    <property type="project" value="UniProtKB-UniRule"/>
</dbReference>
<dbReference type="EMBL" id="BSTJ01000023">
    <property type="protein sequence ID" value="GLY81859.1"/>
    <property type="molecule type" value="Genomic_DNA"/>
</dbReference>
<evidence type="ECO:0000259" key="11">
    <source>
        <dbReference type="PROSITE" id="PS51198"/>
    </source>
</evidence>
<reference evidence="12" key="1">
    <citation type="submission" date="2023-03" db="EMBL/GenBank/DDBJ databases">
        <title>Actinoallomurus iriomotensis NBRC 103681.</title>
        <authorList>
            <person name="Ichikawa N."/>
            <person name="Sato H."/>
            <person name="Tonouchi N."/>
        </authorList>
    </citation>
    <scope>NUCLEOTIDE SEQUENCE</scope>
    <source>
        <strain evidence="12">NBRC 103681</strain>
    </source>
</reference>
<dbReference type="InterPro" id="IPR014017">
    <property type="entry name" value="DNA_helicase_UvrD-like_C"/>
</dbReference>
<organism evidence="12 13">
    <name type="scientific">Actinoallomurus iriomotensis</name>
    <dbReference type="NCBI Taxonomy" id="478107"/>
    <lineage>
        <taxon>Bacteria</taxon>
        <taxon>Bacillati</taxon>
        <taxon>Actinomycetota</taxon>
        <taxon>Actinomycetes</taxon>
        <taxon>Streptosporangiales</taxon>
        <taxon>Thermomonosporaceae</taxon>
        <taxon>Actinoallomurus</taxon>
    </lineage>
</organism>
<protein>
    <recommendedName>
        <fullName evidence="7">DNA 3'-5' helicase</fullName>
        <ecNumber evidence="7">5.6.2.4</ecNumber>
    </recommendedName>
</protein>
<keyword evidence="2 9" id="KW-0378">Hydrolase</keyword>
<evidence type="ECO:0000256" key="10">
    <source>
        <dbReference type="SAM" id="MobiDB-lite"/>
    </source>
</evidence>
<evidence type="ECO:0000256" key="6">
    <source>
        <dbReference type="ARBA" id="ARBA00034617"/>
    </source>
</evidence>
<evidence type="ECO:0000256" key="5">
    <source>
        <dbReference type="ARBA" id="ARBA00023235"/>
    </source>
</evidence>
<keyword evidence="4 9" id="KW-0067">ATP-binding</keyword>
<dbReference type="Proteomes" id="UP001165135">
    <property type="component" value="Unassembled WGS sequence"/>
</dbReference>
<name>A0A9W6RU37_9ACTN</name>
<dbReference type="PANTHER" id="PTHR11070">
    <property type="entry name" value="UVRD / RECB / PCRA DNA HELICASE FAMILY MEMBER"/>
    <property type="match status" value="1"/>
</dbReference>
<dbReference type="RefSeq" id="WP_285636879.1">
    <property type="nucleotide sequence ID" value="NZ_BSTJ01000023.1"/>
</dbReference>
<dbReference type="Pfam" id="PF13361">
    <property type="entry name" value="UvrD_C"/>
    <property type="match status" value="1"/>
</dbReference>
<evidence type="ECO:0000256" key="4">
    <source>
        <dbReference type="ARBA" id="ARBA00022840"/>
    </source>
</evidence>
<feature type="binding site" evidence="9">
    <location>
        <begin position="153"/>
        <end position="160"/>
    </location>
    <ligand>
        <name>ATP</name>
        <dbReference type="ChEBI" id="CHEBI:30616"/>
    </ligand>
</feature>
<dbReference type="SUPFAM" id="SSF52540">
    <property type="entry name" value="P-loop containing nucleoside triphosphate hydrolases"/>
    <property type="match status" value="1"/>
</dbReference>
<dbReference type="PROSITE" id="PS51198">
    <property type="entry name" value="UVRD_HELICASE_ATP_BIND"/>
    <property type="match status" value="1"/>
</dbReference>
<evidence type="ECO:0000313" key="12">
    <source>
        <dbReference type="EMBL" id="GLY81859.1"/>
    </source>
</evidence>
<sequence>MTFPFTQPAELDPGPPMFTQPVDEPAPPMFAQPAEEQPGASSLCRDCHVPPGRPHDDGCDVARCTVCGHQRITCSHGPEPIGWGEIWSGTLPAPAPPAPGLPAFLQPADEQPAPAAPALSGFTIAQLTGRTPTDEQQAVVDAFAAGKHLVAEAGAGSGKTSTLEMLAAVATGRRGTYFAFNRAIADEARRRFGPWVTCSTAHSLAYRALGNQFSHRLNGPRVPARETARMLKITKTIKTPADRILTPAMQARIVSDTVTRFCYSDAAVIEPWHVPRVPGLDDHATVTMLRQTLLPYARRMWDDVTHIDGQLRFAHDHYLKMWQLSGPVLPADYVMLDEAQDANPVIAAIVAAQGHAQRILVGDRAQAIYGWRGARDAMAGFDGERLRLSQSFRFGDPIAREANKWLSLLDTDLRLTGYDQITSTIGALEEPTAILCRSNSETIRQVMLALAAGKRVALVGGGREVRKLAEAAVTLKAGKGCSHPELYAFRTWAELQEYVEQDSDGSDLKTFVKLVDEHGPDVIIDVIEHLVIEQHADVTVSTVHKAKGREWTTVKIANDFPRPTKVTGGEGDGEEDQGVPAEDAMLAYVAVTRAREGLDRTGLAWIDHYA</sequence>
<evidence type="ECO:0000256" key="2">
    <source>
        <dbReference type="ARBA" id="ARBA00022801"/>
    </source>
</evidence>
<dbReference type="PANTHER" id="PTHR11070:SF30">
    <property type="entry name" value="F-BOX DNA HELICASE 1"/>
    <property type="match status" value="1"/>
</dbReference>
<comment type="catalytic activity">
    <reaction evidence="8">
        <text>ATP + H2O = ADP + phosphate + H(+)</text>
        <dbReference type="Rhea" id="RHEA:13065"/>
        <dbReference type="ChEBI" id="CHEBI:15377"/>
        <dbReference type="ChEBI" id="CHEBI:15378"/>
        <dbReference type="ChEBI" id="CHEBI:30616"/>
        <dbReference type="ChEBI" id="CHEBI:43474"/>
        <dbReference type="ChEBI" id="CHEBI:456216"/>
        <dbReference type="EC" id="5.6.2.4"/>
    </reaction>
</comment>